<feature type="transmembrane region" description="Helical" evidence="1">
    <location>
        <begin position="209"/>
        <end position="232"/>
    </location>
</feature>
<feature type="transmembrane region" description="Helical" evidence="1">
    <location>
        <begin position="413"/>
        <end position="430"/>
    </location>
</feature>
<feature type="transmembrane region" description="Helical" evidence="1">
    <location>
        <begin position="6"/>
        <end position="24"/>
    </location>
</feature>
<feature type="transmembrane region" description="Helical" evidence="1">
    <location>
        <begin position="716"/>
        <end position="739"/>
    </location>
</feature>
<feature type="transmembrane region" description="Helical" evidence="1">
    <location>
        <begin position="350"/>
        <end position="369"/>
    </location>
</feature>
<feature type="transmembrane region" description="Helical" evidence="1">
    <location>
        <begin position="168"/>
        <end position="189"/>
    </location>
</feature>
<dbReference type="AlphaFoldDB" id="A0A7S0ME01"/>
<feature type="transmembrane region" description="Helical" evidence="1">
    <location>
        <begin position="31"/>
        <end position="52"/>
    </location>
</feature>
<feature type="transmembrane region" description="Helical" evidence="1">
    <location>
        <begin position="690"/>
        <end position="709"/>
    </location>
</feature>
<feature type="transmembrane region" description="Helical" evidence="1">
    <location>
        <begin position="658"/>
        <end position="678"/>
    </location>
</feature>
<feature type="transmembrane region" description="Helical" evidence="1">
    <location>
        <begin position="389"/>
        <end position="407"/>
    </location>
</feature>
<feature type="transmembrane region" description="Helical" evidence="1">
    <location>
        <begin position="442"/>
        <end position="463"/>
    </location>
</feature>
<feature type="transmembrane region" description="Helical" evidence="1">
    <location>
        <begin position="965"/>
        <end position="982"/>
    </location>
</feature>
<feature type="transmembrane region" description="Helical" evidence="1">
    <location>
        <begin position="278"/>
        <end position="300"/>
    </location>
</feature>
<keyword evidence="1" id="KW-1133">Transmembrane helix</keyword>
<dbReference type="EMBL" id="HBEZ01026618">
    <property type="protein sequence ID" value="CAD8637050.1"/>
    <property type="molecule type" value="Transcribed_RNA"/>
</dbReference>
<feature type="transmembrane region" description="Helical" evidence="1">
    <location>
        <begin position="908"/>
        <end position="931"/>
    </location>
</feature>
<name>A0A7S0ME01_9CRYP</name>
<feature type="transmembrane region" description="Helical" evidence="1">
    <location>
        <begin position="595"/>
        <end position="614"/>
    </location>
</feature>
<feature type="transmembrane region" description="Helical" evidence="1">
    <location>
        <begin position="492"/>
        <end position="511"/>
    </location>
</feature>
<feature type="transmembrane region" description="Helical" evidence="1">
    <location>
        <begin position="307"/>
        <end position="330"/>
    </location>
</feature>
<reference evidence="2" key="1">
    <citation type="submission" date="2021-01" db="EMBL/GenBank/DDBJ databases">
        <authorList>
            <person name="Corre E."/>
            <person name="Pelletier E."/>
            <person name="Niang G."/>
            <person name="Scheremetjew M."/>
            <person name="Finn R."/>
            <person name="Kale V."/>
            <person name="Holt S."/>
            <person name="Cochrane G."/>
            <person name="Meng A."/>
            <person name="Brown T."/>
            <person name="Cohen L."/>
        </authorList>
    </citation>
    <scope>NUCLEOTIDE SEQUENCE</scope>
    <source>
        <strain evidence="2">CCAP979/52</strain>
    </source>
</reference>
<feature type="transmembrane region" description="Helical" evidence="1">
    <location>
        <begin position="532"/>
        <end position="552"/>
    </location>
</feature>
<feature type="transmembrane region" description="Helical" evidence="1">
    <location>
        <begin position="759"/>
        <end position="778"/>
    </location>
</feature>
<proteinExistence type="predicted"/>
<keyword evidence="1" id="KW-0472">Membrane</keyword>
<accession>A0A7S0ME01</accession>
<feature type="transmembrane region" description="Helical" evidence="1">
    <location>
        <begin position="98"/>
        <end position="120"/>
    </location>
</feature>
<evidence type="ECO:0000313" key="2">
    <source>
        <dbReference type="EMBL" id="CAD8637050.1"/>
    </source>
</evidence>
<feature type="transmembrane region" description="Helical" evidence="1">
    <location>
        <begin position="564"/>
        <end position="583"/>
    </location>
</feature>
<feature type="transmembrane region" description="Helical" evidence="1">
    <location>
        <begin position="58"/>
        <end position="77"/>
    </location>
</feature>
<feature type="transmembrane region" description="Helical" evidence="1">
    <location>
        <begin position="244"/>
        <end position="266"/>
    </location>
</feature>
<sequence>MFGGQTTIGVIVAGILLIYLLDFYGWKESTFVAVWVTVSSVVVTLITSSLHLFSVSMFNIALVYNMLIFCSGVGIWATIQFSFLQQQHPRMILIFERLLFAIMPSSPPIIMTWAAVATYGMESAPFFLLVFLGIGYYLFVLPTRSSFRVLGKGRSKSLLPEMDELDELVMGRFESAVHTVSFIMLPVFFKYAIHHTHLISSKDDVADLLLLSSLPLLVIVSLSTRGSLWWLGFSSSYISGIRKFITTLTVLVIVGSLEVRVIFHSLAQYIKVSPPWDMVAVTSGTYLFTFIVLAHYGGFLESSGMTFVLTLVGGAVIACFCIALGVPFYMTPFGCAGAFFCARFYYYKRLQDYCSFVGTAALVIFWFIIRTFMFLDFEFDPLPMSLKHVCLVLMAVVLTSLLIPGLVSVNKVGWINGAVLCLHATGINIMELQLHCQFEGIYPIYMVLFTSTVGLYLANYLFYEGKITTWTAWLMGALYAGKLGLVLHPTPFTLPASIILVLAISPIYVGMSILRPKSGQEKKLSKNAGMGLLVGVGAALFVTRHSVITTVVKMTIHQSPPESFLLGIICIIWTITCSGLFAYHFPQSSKLRRTFAVVLCVGATLMFIQPNMEFVRKYSPIRTFPIEMRSEKTWPSWCLFGSVVSGLFLVGNSKSNQVSWGAQMFFSATGGFLAGLYFDGTFLPYSASLYSISGLACCLAAQFVAFVPTVKVSGSLYVQIVFTLFIGLLPVALMLQPALLRSVPAHERSEAIQDHRVGLLGLYVVLSVVMAMTVKLQLSEPEEASSSRPRAETVRSRSVVASSGRGAWDWLPAAGNLATVVAYGLALTVSQWYMKASEEVVVGVAPLLLLLSQDSGLFSSLTDRQRYFPLVAASVACLAGSAVFRLVLREQLERHHWLPRSHTPFPEAASVVAVAKNLGLLAVTLPGHAMFGRFLWSFKQTRDLYWVLLLPLNVLPIVLADLASIRLLAVLAIAAGSLQLLLSSRIRRFGLQFV</sequence>
<evidence type="ECO:0000256" key="1">
    <source>
        <dbReference type="SAM" id="Phobius"/>
    </source>
</evidence>
<feature type="transmembrane region" description="Helical" evidence="1">
    <location>
        <begin position="943"/>
        <end position="959"/>
    </location>
</feature>
<gene>
    <name evidence="2" type="ORF">CCUR1050_LOCUS14734</name>
</gene>
<feature type="transmembrane region" description="Helical" evidence="1">
    <location>
        <begin position="867"/>
        <end position="888"/>
    </location>
</feature>
<keyword evidence="1" id="KW-0812">Transmembrane</keyword>
<feature type="transmembrane region" description="Helical" evidence="1">
    <location>
        <begin position="634"/>
        <end position="651"/>
    </location>
</feature>
<protein>
    <submittedName>
        <fullName evidence="2">Uncharacterized protein</fullName>
    </submittedName>
</protein>
<organism evidence="2">
    <name type="scientific">Cryptomonas curvata</name>
    <dbReference type="NCBI Taxonomy" id="233186"/>
    <lineage>
        <taxon>Eukaryota</taxon>
        <taxon>Cryptophyceae</taxon>
        <taxon>Cryptomonadales</taxon>
        <taxon>Cryptomonadaceae</taxon>
        <taxon>Cryptomonas</taxon>
    </lineage>
</organism>
<dbReference type="PANTHER" id="PTHR35313">
    <property type="entry name" value="NO EXINE FORMATION 1"/>
    <property type="match status" value="1"/>
</dbReference>
<dbReference type="PANTHER" id="PTHR35313:SF1">
    <property type="entry name" value="NO EXINE FORMATION 1"/>
    <property type="match status" value="1"/>
</dbReference>
<feature type="transmembrane region" description="Helical" evidence="1">
    <location>
        <begin position="126"/>
        <end position="147"/>
    </location>
</feature>